<dbReference type="SUPFAM" id="SSF53335">
    <property type="entry name" value="S-adenosyl-L-methionine-dependent methyltransferases"/>
    <property type="match status" value="1"/>
</dbReference>
<organism evidence="4 5">
    <name type="scientific">Carboxydichorda subterranea</name>
    <dbReference type="NCBI Taxonomy" id="3109565"/>
    <lineage>
        <taxon>Bacteria</taxon>
        <taxon>Bacillati</taxon>
        <taxon>Bacillota</taxon>
        <taxon>Limnochordia</taxon>
        <taxon>Limnochordales</taxon>
        <taxon>Geochordaceae</taxon>
        <taxon>Carboxydichorda</taxon>
    </lineage>
</organism>
<evidence type="ECO:0000256" key="2">
    <source>
        <dbReference type="ARBA" id="ARBA00022679"/>
    </source>
</evidence>
<dbReference type="InterPro" id="IPR029063">
    <property type="entry name" value="SAM-dependent_MTases_sf"/>
</dbReference>
<protein>
    <submittedName>
        <fullName evidence="4">Methyltransferase</fullName>
    </submittedName>
</protein>
<dbReference type="GO" id="GO:0008168">
    <property type="term" value="F:methyltransferase activity"/>
    <property type="evidence" value="ECO:0007669"/>
    <property type="project" value="UniProtKB-KW"/>
</dbReference>
<dbReference type="PANTHER" id="PTHR47816:SF4">
    <property type="entry name" value="RIBOSOMAL RNA SMALL SUBUNIT METHYLTRANSFERASE C"/>
    <property type="match status" value="1"/>
</dbReference>
<evidence type="ECO:0000256" key="1">
    <source>
        <dbReference type="ARBA" id="ARBA00022603"/>
    </source>
</evidence>
<keyword evidence="5" id="KW-1185">Reference proteome</keyword>
<evidence type="ECO:0000313" key="5">
    <source>
        <dbReference type="Proteomes" id="UP001332192"/>
    </source>
</evidence>
<dbReference type="EMBL" id="CP141615">
    <property type="protein sequence ID" value="WRP16420.1"/>
    <property type="molecule type" value="Genomic_DNA"/>
</dbReference>
<dbReference type="RefSeq" id="WP_324715692.1">
    <property type="nucleotide sequence ID" value="NZ_CP141615.1"/>
</dbReference>
<dbReference type="Gene3D" id="3.40.50.150">
    <property type="entry name" value="Vaccinia Virus protein VP39"/>
    <property type="match status" value="1"/>
</dbReference>
<evidence type="ECO:0000259" key="3">
    <source>
        <dbReference type="Pfam" id="PF05175"/>
    </source>
</evidence>
<dbReference type="CDD" id="cd02440">
    <property type="entry name" value="AdoMet_MTases"/>
    <property type="match status" value="1"/>
</dbReference>
<evidence type="ECO:0000313" key="4">
    <source>
        <dbReference type="EMBL" id="WRP16420.1"/>
    </source>
</evidence>
<dbReference type="Proteomes" id="UP001332192">
    <property type="component" value="Chromosome"/>
</dbReference>
<proteinExistence type="predicted"/>
<reference evidence="4 5" key="1">
    <citation type="journal article" date="2024" name="Front. Microbiol.">
        <title>Novel thermophilic genera Geochorda gen. nov. and Carboxydochorda gen. nov. from the deep terrestrial subsurface reveal the ecophysiological diversity in the class Limnochordia.</title>
        <authorList>
            <person name="Karnachuk O.V."/>
            <person name="Lukina A.P."/>
            <person name="Avakyan M.R."/>
            <person name="Kadnikov V.V."/>
            <person name="Begmatov S."/>
            <person name="Beletsky A.V."/>
            <person name="Vlasova K.G."/>
            <person name="Novikov A.A."/>
            <person name="Shcherbakova V.A."/>
            <person name="Mardanov A.V."/>
            <person name="Ravin N.V."/>
        </authorList>
    </citation>
    <scope>NUCLEOTIDE SEQUENCE [LARGE SCALE GENOMIC DNA]</scope>
    <source>
        <strain evidence="4 5">L945</strain>
    </source>
</reference>
<dbReference type="InterPro" id="IPR046977">
    <property type="entry name" value="RsmC/RlmG"/>
</dbReference>
<feature type="domain" description="Methyltransferase small" evidence="3">
    <location>
        <begin position="38"/>
        <end position="205"/>
    </location>
</feature>
<dbReference type="Pfam" id="PF05175">
    <property type="entry name" value="MTS"/>
    <property type="match status" value="1"/>
</dbReference>
<keyword evidence="2" id="KW-0808">Transferase</keyword>
<keyword evidence="1 4" id="KW-0489">Methyltransferase</keyword>
<name>A0ABZ1BUC6_9FIRM</name>
<dbReference type="PANTHER" id="PTHR47816">
    <property type="entry name" value="RIBOSOMAL RNA SMALL SUBUNIT METHYLTRANSFERASE C"/>
    <property type="match status" value="1"/>
</dbReference>
<sequence>MTEPPGGCGGRGEHYFTRRPQAPHEIREVPFSAGQARLWLKTDRAVFSFRRVDPGTRLLAEAFDPQGAATVVDVGAGYGALGLMIKARYPQLQVLMVEINERAAGLARRNALRNGLEVPVLIGDGLSALGGASAGAVVTNPPVRAGRHVIYTWMRQASQGVLVPGGSFWVVIRTRQGAESLARALEQWVGPVETVERGSGYRVLRARRPA</sequence>
<accession>A0ABZ1BUC6</accession>
<gene>
    <name evidence="4" type="ORF">U7230_09960</name>
</gene>
<dbReference type="InterPro" id="IPR007848">
    <property type="entry name" value="Small_mtfrase_dom"/>
</dbReference>
<dbReference type="GO" id="GO:0032259">
    <property type="term" value="P:methylation"/>
    <property type="evidence" value="ECO:0007669"/>
    <property type="project" value="UniProtKB-KW"/>
</dbReference>